<evidence type="ECO:0000256" key="2">
    <source>
        <dbReference type="ARBA" id="ARBA00022692"/>
    </source>
</evidence>
<sequence>MLSAPHSLSPTKLQQIDLIVELQPVIHFIAAALRVLQWKGAEKEYSYLCFLSLILLRSVQPYIMYCLPVALLILKSFQQTHYYQAAQLQQKNQQHFDDTSLVDDLKEIRSSIFLRAAVKEWMQQSDTLCNAYHCYSMSSRKTRSFVCIGVSCLSTIAYAGLVILLQQQHLSFLIWLTLITIMCLHSPWVRPIQIAGVRAIQLLTCSLAAHSPTITTDSNIAGAKNEKQENQRSYRFELYHHQRWWFPTGWSNLLLPQDRAVWTDAHLEATPSINNFCLPPNTTILESNNQQKIVTWTWLDPEWRKYQDADTDSEGWQYGSWQWKQWSSQSTGLGNCTRRQRWHRSAQRTEYYVNISTSEGSQHEQEDYVKTGGWDSQSISDSSSNSGSSTSSNPSGISTPVDSNIVSFDNKGERMLRRRSSNLSYRSITFTTLQACKSSPSADDFYSRYCKSPVPQKFKSDIEQYASFKIQT</sequence>
<dbReference type="GO" id="GO:0007031">
    <property type="term" value="P:peroxisome organization"/>
    <property type="evidence" value="ECO:0007669"/>
    <property type="project" value="UniProtKB-ARBA"/>
</dbReference>
<dbReference type="AlphaFoldDB" id="A0A0B7MRG2"/>
<dbReference type="Proteomes" id="UP000054107">
    <property type="component" value="Unassembled WGS sequence"/>
</dbReference>
<dbReference type="Pfam" id="PF06398">
    <property type="entry name" value="Pex24p"/>
    <property type="match status" value="1"/>
</dbReference>
<keyword evidence="2 6" id="KW-0812">Transmembrane</keyword>
<dbReference type="PANTHER" id="PTHR31679:SF2">
    <property type="entry name" value="PEROXISOMAL MEMBRANE PROTEIN PEX30-RELATED"/>
    <property type="match status" value="1"/>
</dbReference>
<dbReference type="STRING" id="35722.A0A0B7MRG2"/>
<organism evidence="8 9">
    <name type="scientific">Parasitella parasitica</name>
    <dbReference type="NCBI Taxonomy" id="35722"/>
    <lineage>
        <taxon>Eukaryota</taxon>
        <taxon>Fungi</taxon>
        <taxon>Fungi incertae sedis</taxon>
        <taxon>Mucoromycota</taxon>
        <taxon>Mucoromycotina</taxon>
        <taxon>Mucoromycetes</taxon>
        <taxon>Mucorales</taxon>
        <taxon>Mucorineae</taxon>
        <taxon>Mucoraceae</taxon>
        <taxon>Parasitella</taxon>
    </lineage>
</organism>
<dbReference type="InterPro" id="IPR010482">
    <property type="entry name" value="TECPR1-like_DysF"/>
</dbReference>
<evidence type="ECO:0000256" key="4">
    <source>
        <dbReference type="ARBA" id="ARBA00023136"/>
    </source>
</evidence>
<feature type="region of interest" description="Disordered" evidence="5">
    <location>
        <begin position="355"/>
        <end position="404"/>
    </location>
</feature>
<evidence type="ECO:0000259" key="7">
    <source>
        <dbReference type="Pfam" id="PF06398"/>
    </source>
</evidence>
<keyword evidence="9" id="KW-1185">Reference proteome</keyword>
<evidence type="ECO:0000256" key="6">
    <source>
        <dbReference type="SAM" id="Phobius"/>
    </source>
</evidence>
<name>A0A0B7MRG2_9FUNG</name>
<keyword evidence="3 6" id="KW-1133">Transmembrane helix</keyword>
<reference evidence="8 9" key="1">
    <citation type="submission" date="2014-09" db="EMBL/GenBank/DDBJ databases">
        <authorList>
            <person name="Ellenberger Sabrina"/>
        </authorList>
    </citation>
    <scope>NUCLEOTIDE SEQUENCE [LARGE SCALE GENOMIC DNA]</scope>
    <source>
        <strain evidence="8 9">CBS 412.66</strain>
    </source>
</reference>
<feature type="transmembrane region" description="Helical" evidence="6">
    <location>
        <begin position="145"/>
        <end position="166"/>
    </location>
</feature>
<comment type="subcellular location">
    <subcellularLocation>
        <location evidence="1">Endomembrane system</location>
    </subcellularLocation>
</comment>
<dbReference type="OrthoDB" id="5586090at2759"/>
<feature type="domain" description="TECPR1-like DysF" evidence="7">
    <location>
        <begin position="24"/>
        <end position="344"/>
    </location>
</feature>
<evidence type="ECO:0000256" key="3">
    <source>
        <dbReference type="ARBA" id="ARBA00022989"/>
    </source>
</evidence>
<dbReference type="PANTHER" id="PTHR31679">
    <property type="entry name" value="PEROXISOMAL MEMBRANE PROTEIN PEX30-RELATED"/>
    <property type="match status" value="1"/>
</dbReference>
<feature type="compositionally biased region" description="Low complexity" evidence="5">
    <location>
        <begin position="375"/>
        <end position="400"/>
    </location>
</feature>
<protein>
    <recommendedName>
        <fullName evidence="7">TECPR1-like DysF domain-containing protein</fullName>
    </recommendedName>
</protein>
<evidence type="ECO:0000313" key="8">
    <source>
        <dbReference type="EMBL" id="CEP08606.1"/>
    </source>
</evidence>
<keyword evidence="4 6" id="KW-0472">Membrane</keyword>
<accession>A0A0B7MRG2</accession>
<dbReference type="GO" id="GO:0005778">
    <property type="term" value="C:peroxisomal membrane"/>
    <property type="evidence" value="ECO:0007669"/>
    <property type="project" value="TreeGrafter"/>
</dbReference>
<dbReference type="EMBL" id="LN719792">
    <property type="protein sequence ID" value="CEP08606.1"/>
    <property type="molecule type" value="Genomic_DNA"/>
</dbReference>
<evidence type="ECO:0000256" key="1">
    <source>
        <dbReference type="ARBA" id="ARBA00004308"/>
    </source>
</evidence>
<dbReference type="GO" id="GO:0012505">
    <property type="term" value="C:endomembrane system"/>
    <property type="evidence" value="ECO:0007669"/>
    <property type="project" value="UniProtKB-SubCell"/>
</dbReference>
<evidence type="ECO:0000256" key="5">
    <source>
        <dbReference type="SAM" id="MobiDB-lite"/>
    </source>
</evidence>
<feature type="transmembrane region" description="Helical" evidence="6">
    <location>
        <begin position="45"/>
        <end position="74"/>
    </location>
</feature>
<proteinExistence type="predicted"/>
<evidence type="ECO:0000313" key="9">
    <source>
        <dbReference type="Proteomes" id="UP000054107"/>
    </source>
</evidence>
<dbReference type="InterPro" id="IPR052646">
    <property type="entry name" value="Peroxisomal_PEX28-32"/>
</dbReference>
<gene>
    <name evidence="8" type="primary">PARPA_01946.1 scaffold 1908</name>
</gene>